<sequence>MINRKADKIIKLRNILALLTVLSLAIFAGRAVISNYSAVRDNNSVESDNFDNMKVLGSTTPAPIISAKAGIVYEINSGKLLFTKNPNLKLKSASLVKIMTALIVLENENINRIITVSKKAATMEPNIMGLYPGEKLSVEQLLYGLILASGNDSAAALAESTAGSEEKFVSMMNEKAGELKLNETLFSNATGLDDGNEQYSTAFDLMSLTLYTLKKYPEFEKISSTKDYFIGESFIGEENHKAFHLKHSSPLIDYPGFSGIKPGFTPQSHLSLITLIKARNHKLLIVILGSDDRKNETISLIEYGQKVIEENGS</sequence>
<dbReference type="GO" id="GO:0006508">
    <property type="term" value="P:proteolysis"/>
    <property type="evidence" value="ECO:0007669"/>
    <property type="project" value="InterPro"/>
</dbReference>
<dbReference type="GO" id="GO:0009252">
    <property type="term" value="P:peptidoglycan biosynthetic process"/>
    <property type="evidence" value="ECO:0007669"/>
    <property type="project" value="UniProtKB-KW"/>
</dbReference>
<evidence type="ECO:0000256" key="8">
    <source>
        <dbReference type="PIRSR" id="PIRSR618044-2"/>
    </source>
</evidence>
<evidence type="ECO:0000256" key="7">
    <source>
        <dbReference type="PIRSR" id="PIRSR618044-1"/>
    </source>
</evidence>
<comment type="caution">
    <text evidence="11">The sequence shown here is derived from an EMBL/GenBank/DDBJ whole genome shotgun (WGS) entry which is preliminary data.</text>
</comment>
<evidence type="ECO:0000256" key="3">
    <source>
        <dbReference type="ARBA" id="ARBA00022801"/>
    </source>
</evidence>
<proteinExistence type="inferred from homology"/>
<organism evidence="11 12">
    <name type="scientific">Candidatus Woykebacteria bacterium RBG_16_39_9b</name>
    <dbReference type="NCBI Taxonomy" id="1802595"/>
    <lineage>
        <taxon>Bacteria</taxon>
        <taxon>Candidatus Woykeibacteriota</taxon>
    </lineage>
</organism>
<feature type="active site" description="Acyl-ester intermediate" evidence="7">
    <location>
        <position position="94"/>
    </location>
</feature>
<feature type="active site" description="Proton acceptor" evidence="7">
    <location>
        <position position="97"/>
    </location>
</feature>
<dbReference type="SUPFAM" id="SSF56601">
    <property type="entry name" value="beta-lactamase/transpeptidase-like"/>
    <property type="match status" value="1"/>
</dbReference>
<dbReference type="GO" id="GO:0009002">
    <property type="term" value="F:serine-type D-Ala-D-Ala carboxypeptidase activity"/>
    <property type="evidence" value="ECO:0007669"/>
    <property type="project" value="InterPro"/>
</dbReference>
<dbReference type="Gene3D" id="3.40.710.10">
    <property type="entry name" value="DD-peptidase/beta-lactamase superfamily"/>
    <property type="match status" value="1"/>
</dbReference>
<evidence type="ECO:0000256" key="5">
    <source>
        <dbReference type="ARBA" id="ARBA00022984"/>
    </source>
</evidence>
<keyword evidence="3" id="KW-0378">Hydrolase</keyword>
<keyword evidence="4" id="KW-0133">Cell shape</keyword>
<evidence type="ECO:0000256" key="4">
    <source>
        <dbReference type="ARBA" id="ARBA00022960"/>
    </source>
</evidence>
<dbReference type="Pfam" id="PF00768">
    <property type="entry name" value="Peptidase_S11"/>
    <property type="match status" value="1"/>
</dbReference>
<evidence type="ECO:0000313" key="11">
    <source>
        <dbReference type="EMBL" id="OGY25931.1"/>
    </source>
</evidence>
<dbReference type="EMBL" id="MHCR01000004">
    <property type="protein sequence ID" value="OGY25931.1"/>
    <property type="molecule type" value="Genomic_DNA"/>
</dbReference>
<dbReference type="InterPro" id="IPR018044">
    <property type="entry name" value="Peptidase_S11"/>
</dbReference>
<evidence type="ECO:0000256" key="6">
    <source>
        <dbReference type="ARBA" id="ARBA00023316"/>
    </source>
</evidence>
<feature type="binding site" evidence="8">
    <location>
        <position position="261"/>
    </location>
    <ligand>
        <name>substrate</name>
    </ligand>
</feature>
<dbReference type="Proteomes" id="UP000178162">
    <property type="component" value="Unassembled WGS sequence"/>
</dbReference>
<evidence type="ECO:0000313" key="12">
    <source>
        <dbReference type="Proteomes" id="UP000178162"/>
    </source>
</evidence>
<evidence type="ECO:0000256" key="2">
    <source>
        <dbReference type="ARBA" id="ARBA00022729"/>
    </source>
</evidence>
<reference evidence="11 12" key="1">
    <citation type="journal article" date="2016" name="Nat. Commun.">
        <title>Thousands of microbial genomes shed light on interconnected biogeochemical processes in an aquifer system.</title>
        <authorList>
            <person name="Anantharaman K."/>
            <person name="Brown C.T."/>
            <person name="Hug L.A."/>
            <person name="Sharon I."/>
            <person name="Castelle C.J."/>
            <person name="Probst A.J."/>
            <person name="Thomas B.C."/>
            <person name="Singh A."/>
            <person name="Wilkins M.J."/>
            <person name="Karaoz U."/>
            <person name="Brodie E.L."/>
            <person name="Williams K.H."/>
            <person name="Hubbard S.S."/>
            <person name="Banfield J.F."/>
        </authorList>
    </citation>
    <scope>NUCLEOTIDE SEQUENCE [LARGE SCALE GENOMIC DNA]</scope>
</reference>
<evidence type="ECO:0000256" key="9">
    <source>
        <dbReference type="RuleBase" id="RU004016"/>
    </source>
</evidence>
<keyword evidence="6" id="KW-0961">Cell wall biogenesis/degradation</keyword>
<dbReference type="STRING" id="1802595.A2134_00115"/>
<protein>
    <recommendedName>
        <fullName evidence="10">Peptidase S11 D-alanyl-D-alanine carboxypeptidase A N-terminal domain-containing protein</fullName>
    </recommendedName>
</protein>
<keyword evidence="5" id="KW-0573">Peptidoglycan synthesis</keyword>
<dbReference type="AlphaFoldDB" id="A0A1G1WE72"/>
<dbReference type="InterPro" id="IPR012338">
    <property type="entry name" value="Beta-lactam/transpept-like"/>
</dbReference>
<dbReference type="InterPro" id="IPR001967">
    <property type="entry name" value="Peptidase_S11_N"/>
</dbReference>
<gene>
    <name evidence="11" type="ORF">A2134_00115</name>
</gene>
<comment type="similarity">
    <text evidence="1 9">Belongs to the peptidase S11 family.</text>
</comment>
<name>A0A1G1WE72_9BACT</name>
<evidence type="ECO:0000259" key="10">
    <source>
        <dbReference type="Pfam" id="PF00768"/>
    </source>
</evidence>
<evidence type="ECO:0000256" key="1">
    <source>
        <dbReference type="ARBA" id="ARBA00007164"/>
    </source>
</evidence>
<dbReference type="PANTHER" id="PTHR21581">
    <property type="entry name" value="D-ALANYL-D-ALANINE CARBOXYPEPTIDASE"/>
    <property type="match status" value="1"/>
</dbReference>
<keyword evidence="2" id="KW-0732">Signal</keyword>
<dbReference type="PANTHER" id="PTHR21581:SF6">
    <property type="entry name" value="TRAFFICKING PROTEIN PARTICLE COMPLEX SUBUNIT 12"/>
    <property type="match status" value="1"/>
</dbReference>
<dbReference type="GO" id="GO:0071555">
    <property type="term" value="P:cell wall organization"/>
    <property type="evidence" value="ECO:0007669"/>
    <property type="project" value="UniProtKB-KW"/>
</dbReference>
<accession>A0A1G1WE72</accession>
<feature type="active site" evidence="7">
    <location>
        <position position="149"/>
    </location>
</feature>
<feature type="domain" description="Peptidase S11 D-alanyl-D-alanine carboxypeptidase A N-terminal" evidence="10">
    <location>
        <begin position="60"/>
        <end position="291"/>
    </location>
</feature>
<dbReference type="PRINTS" id="PR00725">
    <property type="entry name" value="DADACBPTASE1"/>
</dbReference>
<dbReference type="GO" id="GO:0008360">
    <property type="term" value="P:regulation of cell shape"/>
    <property type="evidence" value="ECO:0007669"/>
    <property type="project" value="UniProtKB-KW"/>
</dbReference>